<dbReference type="PANTHER" id="PTHR42973:SF13">
    <property type="entry name" value="FAD-BINDING PCMH-TYPE DOMAIN-CONTAINING PROTEIN"/>
    <property type="match status" value="1"/>
</dbReference>
<keyword evidence="2" id="KW-0285">Flavoprotein</keyword>
<keyword evidence="4" id="KW-0560">Oxidoreductase</keyword>
<name>A0A6G1HIM3_9PEZI</name>
<dbReference type="PANTHER" id="PTHR42973">
    <property type="entry name" value="BINDING OXIDOREDUCTASE, PUTATIVE (AFU_ORTHOLOGUE AFUA_1G17690)-RELATED"/>
    <property type="match status" value="1"/>
</dbReference>
<accession>A0A6G1HIM3</accession>
<dbReference type="InterPro" id="IPR036318">
    <property type="entry name" value="FAD-bd_PCMH-like_sf"/>
</dbReference>
<dbReference type="Gene3D" id="3.30.465.10">
    <property type="match status" value="1"/>
</dbReference>
<evidence type="ECO:0000313" key="7">
    <source>
        <dbReference type="Proteomes" id="UP000799640"/>
    </source>
</evidence>
<dbReference type="EMBL" id="ML996710">
    <property type="protein sequence ID" value="KAF2395842.1"/>
    <property type="molecule type" value="Genomic_DNA"/>
</dbReference>
<proteinExistence type="inferred from homology"/>
<feature type="non-terminal residue" evidence="6">
    <location>
        <position position="1"/>
    </location>
</feature>
<dbReference type="OrthoDB" id="9983560at2759"/>
<dbReference type="SUPFAM" id="SSF56176">
    <property type="entry name" value="FAD-binding/transporter-associated domain-like"/>
    <property type="match status" value="1"/>
</dbReference>
<evidence type="ECO:0000313" key="6">
    <source>
        <dbReference type="EMBL" id="KAF2395842.1"/>
    </source>
</evidence>
<keyword evidence="3" id="KW-0274">FAD</keyword>
<organism evidence="6 7">
    <name type="scientific">Trichodelitschia bisporula</name>
    <dbReference type="NCBI Taxonomy" id="703511"/>
    <lineage>
        <taxon>Eukaryota</taxon>
        <taxon>Fungi</taxon>
        <taxon>Dikarya</taxon>
        <taxon>Ascomycota</taxon>
        <taxon>Pezizomycotina</taxon>
        <taxon>Dothideomycetes</taxon>
        <taxon>Dothideomycetes incertae sedis</taxon>
        <taxon>Phaeotrichales</taxon>
        <taxon>Phaeotrichaceae</taxon>
        <taxon>Trichodelitschia</taxon>
    </lineage>
</organism>
<dbReference type="AlphaFoldDB" id="A0A6G1HIM3"/>
<dbReference type="InterPro" id="IPR050416">
    <property type="entry name" value="FAD-linked_Oxidoreductase"/>
</dbReference>
<comment type="similarity">
    <text evidence="1">Belongs to the oxygen-dependent FAD-linked oxidoreductase family.</text>
</comment>
<dbReference type="Pfam" id="PF01565">
    <property type="entry name" value="FAD_binding_4"/>
    <property type="match status" value="1"/>
</dbReference>
<evidence type="ECO:0000256" key="2">
    <source>
        <dbReference type="ARBA" id="ARBA00022630"/>
    </source>
</evidence>
<feature type="domain" description="FAD linked oxidase N-terminal" evidence="5">
    <location>
        <begin position="6"/>
        <end position="43"/>
    </location>
</feature>
<evidence type="ECO:0000256" key="4">
    <source>
        <dbReference type="ARBA" id="ARBA00023002"/>
    </source>
</evidence>
<dbReference type="GO" id="GO:0050660">
    <property type="term" value="F:flavin adenine dinucleotide binding"/>
    <property type="evidence" value="ECO:0007669"/>
    <property type="project" value="InterPro"/>
</dbReference>
<dbReference type="InterPro" id="IPR016169">
    <property type="entry name" value="FAD-bd_PCMH_sub2"/>
</dbReference>
<protein>
    <recommendedName>
        <fullName evidence="5">FAD linked oxidase N-terminal domain-containing protein</fullName>
    </recommendedName>
</protein>
<dbReference type="Proteomes" id="UP000799640">
    <property type="component" value="Unassembled WGS sequence"/>
</dbReference>
<keyword evidence="7" id="KW-1185">Reference proteome</keyword>
<dbReference type="InterPro" id="IPR006094">
    <property type="entry name" value="Oxid_FAD_bind_N"/>
</dbReference>
<gene>
    <name evidence="6" type="ORF">EJ06DRAFT_452752</name>
</gene>
<evidence type="ECO:0000256" key="1">
    <source>
        <dbReference type="ARBA" id="ARBA00005466"/>
    </source>
</evidence>
<dbReference type="GO" id="GO:0016491">
    <property type="term" value="F:oxidoreductase activity"/>
    <property type="evidence" value="ECO:0007669"/>
    <property type="project" value="UniProtKB-KW"/>
</dbReference>
<evidence type="ECO:0000256" key="3">
    <source>
        <dbReference type="ARBA" id="ARBA00022827"/>
    </source>
</evidence>
<feature type="non-terminal residue" evidence="6">
    <location>
        <position position="58"/>
    </location>
</feature>
<evidence type="ECO:0000259" key="5">
    <source>
        <dbReference type="Pfam" id="PF01565"/>
    </source>
</evidence>
<sequence>SVGASGGWTLGGGHGPYVNLHGLGCDNALEFTVVLTNGTILTANADSHPDLFFALRGG</sequence>
<reference evidence="6" key="1">
    <citation type="journal article" date="2020" name="Stud. Mycol.">
        <title>101 Dothideomycetes genomes: a test case for predicting lifestyles and emergence of pathogens.</title>
        <authorList>
            <person name="Haridas S."/>
            <person name="Albert R."/>
            <person name="Binder M."/>
            <person name="Bloem J."/>
            <person name="Labutti K."/>
            <person name="Salamov A."/>
            <person name="Andreopoulos B."/>
            <person name="Baker S."/>
            <person name="Barry K."/>
            <person name="Bills G."/>
            <person name="Bluhm B."/>
            <person name="Cannon C."/>
            <person name="Castanera R."/>
            <person name="Culley D."/>
            <person name="Daum C."/>
            <person name="Ezra D."/>
            <person name="Gonzalez J."/>
            <person name="Henrissat B."/>
            <person name="Kuo A."/>
            <person name="Liang C."/>
            <person name="Lipzen A."/>
            <person name="Lutzoni F."/>
            <person name="Magnuson J."/>
            <person name="Mondo S."/>
            <person name="Nolan M."/>
            <person name="Ohm R."/>
            <person name="Pangilinan J."/>
            <person name="Park H.-J."/>
            <person name="Ramirez L."/>
            <person name="Alfaro M."/>
            <person name="Sun H."/>
            <person name="Tritt A."/>
            <person name="Yoshinaga Y."/>
            <person name="Zwiers L.-H."/>
            <person name="Turgeon B."/>
            <person name="Goodwin S."/>
            <person name="Spatafora J."/>
            <person name="Crous P."/>
            <person name="Grigoriev I."/>
        </authorList>
    </citation>
    <scope>NUCLEOTIDE SEQUENCE</scope>
    <source>
        <strain evidence="6">CBS 262.69</strain>
    </source>
</reference>